<organism evidence="1 2">
    <name type="scientific">Manduca sexta</name>
    <name type="common">Tobacco hawkmoth</name>
    <name type="synonym">Tobacco hornworm</name>
    <dbReference type="NCBI Taxonomy" id="7130"/>
    <lineage>
        <taxon>Eukaryota</taxon>
        <taxon>Metazoa</taxon>
        <taxon>Ecdysozoa</taxon>
        <taxon>Arthropoda</taxon>
        <taxon>Hexapoda</taxon>
        <taxon>Insecta</taxon>
        <taxon>Pterygota</taxon>
        <taxon>Neoptera</taxon>
        <taxon>Endopterygota</taxon>
        <taxon>Lepidoptera</taxon>
        <taxon>Glossata</taxon>
        <taxon>Ditrysia</taxon>
        <taxon>Bombycoidea</taxon>
        <taxon>Sphingidae</taxon>
        <taxon>Sphinginae</taxon>
        <taxon>Sphingini</taxon>
        <taxon>Manduca</taxon>
    </lineage>
</organism>
<comment type="caution">
    <text evidence="1">The sequence shown here is derived from an EMBL/GenBank/DDBJ whole genome shotgun (WGS) entry which is preliminary data.</text>
</comment>
<protein>
    <submittedName>
        <fullName evidence="1">Uncharacterized protein</fullName>
    </submittedName>
</protein>
<dbReference type="AlphaFoldDB" id="A0A921ZXF8"/>
<evidence type="ECO:0000313" key="1">
    <source>
        <dbReference type="EMBL" id="KAG6465474.1"/>
    </source>
</evidence>
<evidence type="ECO:0000313" key="2">
    <source>
        <dbReference type="Proteomes" id="UP000791440"/>
    </source>
</evidence>
<gene>
    <name evidence="1" type="ORF">O3G_MSEX015175</name>
</gene>
<reference evidence="1" key="1">
    <citation type="journal article" date="2016" name="Insect Biochem. Mol. Biol.">
        <title>Multifaceted biological insights from a draft genome sequence of the tobacco hornworm moth, Manduca sexta.</title>
        <authorList>
            <person name="Kanost M.R."/>
            <person name="Arrese E.L."/>
            <person name="Cao X."/>
            <person name="Chen Y.R."/>
            <person name="Chellapilla S."/>
            <person name="Goldsmith M.R."/>
            <person name="Grosse-Wilde E."/>
            <person name="Heckel D.G."/>
            <person name="Herndon N."/>
            <person name="Jiang H."/>
            <person name="Papanicolaou A."/>
            <person name="Qu J."/>
            <person name="Soulages J.L."/>
            <person name="Vogel H."/>
            <person name="Walters J."/>
            <person name="Waterhouse R.M."/>
            <person name="Ahn S.J."/>
            <person name="Almeida F.C."/>
            <person name="An C."/>
            <person name="Aqrawi P."/>
            <person name="Bretschneider A."/>
            <person name="Bryant W.B."/>
            <person name="Bucks S."/>
            <person name="Chao H."/>
            <person name="Chevignon G."/>
            <person name="Christen J.M."/>
            <person name="Clarke D.F."/>
            <person name="Dittmer N.T."/>
            <person name="Ferguson L.C.F."/>
            <person name="Garavelou S."/>
            <person name="Gordon K.H.J."/>
            <person name="Gunaratna R.T."/>
            <person name="Han Y."/>
            <person name="Hauser F."/>
            <person name="He Y."/>
            <person name="Heidel-Fischer H."/>
            <person name="Hirsh A."/>
            <person name="Hu Y."/>
            <person name="Jiang H."/>
            <person name="Kalra D."/>
            <person name="Klinner C."/>
            <person name="Konig C."/>
            <person name="Kovar C."/>
            <person name="Kroll A.R."/>
            <person name="Kuwar S.S."/>
            <person name="Lee S.L."/>
            <person name="Lehman R."/>
            <person name="Li K."/>
            <person name="Li Z."/>
            <person name="Liang H."/>
            <person name="Lovelace S."/>
            <person name="Lu Z."/>
            <person name="Mansfield J.H."/>
            <person name="McCulloch K.J."/>
            <person name="Mathew T."/>
            <person name="Morton B."/>
            <person name="Muzny D.M."/>
            <person name="Neunemann D."/>
            <person name="Ongeri F."/>
            <person name="Pauchet Y."/>
            <person name="Pu L.L."/>
            <person name="Pyrousis I."/>
            <person name="Rao X.J."/>
            <person name="Redding A."/>
            <person name="Roesel C."/>
            <person name="Sanchez-Gracia A."/>
            <person name="Schaack S."/>
            <person name="Shukla A."/>
            <person name="Tetreau G."/>
            <person name="Wang Y."/>
            <person name="Xiong G.H."/>
            <person name="Traut W."/>
            <person name="Walsh T.K."/>
            <person name="Worley K.C."/>
            <person name="Wu D."/>
            <person name="Wu W."/>
            <person name="Wu Y.Q."/>
            <person name="Zhang X."/>
            <person name="Zou Z."/>
            <person name="Zucker H."/>
            <person name="Briscoe A.D."/>
            <person name="Burmester T."/>
            <person name="Clem R.J."/>
            <person name="Feyereisen R."/>
            <person name="Grimmelikhuijzen C.J.P."/>
            <person name="Hamodrakas S.J."/>
            <person name="Hansson B.S."/>
            <person name="Huguet E."/>
            <person name="Jermiin L.S."/>
            <person name="Lan Q."/>
            <person name="Lehman H.K."/>
            <person name="Lorenzen M."/>
            <person name="Merzendorfer H."/>
            <person name="Michalopoulos I."/>
            <person name="Morton D.B."/>
            <person name="Muthukrishnan S."/>
            <person name="Oakeshott J.G."/>
            <person name="Palmer W."/>
            <person name="Park Y."/>
            <person name="Passarelli A.L."/>
            <person name="Rozas J."/>
            <person name="Schwartz L.M."/>
            <person name="Smith W."/>
            <person name="Southgate A."/>
            <person name="Vilcinskas A."/>
            <person name="Vogt R."/>
            <person name="Wang P."/>
            <person name="Werren J."/>
            <person name="Yu X.Q."/>
            <person name="Zhou J.J."/>
            <person name="Brown S.J."/>
            <person name="Scherer S.E."/>
            <person name="Richards S."/>
            <person name="Blissard G.W."/>
        </authorList>
    </citation>
    <scope>NUCLEOTIDE SEQUENCE</scope>
</reference>
<dbReference type="EMBL" id="JH669534">
    <property type="protein sequence ID" value="KAG6465474.1"/>
    <property type="molecule type" value="Genomic_DNA"/>
</dbReference>
<dbReference type="Proteomes" id="UP000791440">
    <property type="component" value="Unassembled WGS sequence"/>
</dbReference>
<reference evidence="1" key="2">
    <citation type="submission" date="2020-12" db="EMBL/GenBank/DDBJ databases">
        <authorList>
            <person name="Kanost M."/>
        </authorList>
    </citation>
    <scope>NUCLEOTIDE SEQUENCE</scope>
</reference>
<sequence>MPSTLTVTSCSRKCKGCNYSNCKGRRSRKIGKCEYFCKYIFCCGWCFGTQSRERRPAKITRRVEHVDYIKIHSGTSKHKQKFNGSNKNETADLYFCTVSNYVTTWPNNQRQWAYKRPLATADDFKDFEAASIAAQKVRTCESNDVTTKSHFFISNPINLNIPFHNTRTFGQTYIAPLKKTPMFKTKTTKNLANIFSSCLRSKQRKGATRGNIRSKKIVHPISAHMSLKPDIINILDNSRSISGTTNDFSCQFSVNSMQSLEIISHVLTRSVSRLSSLDSILSLKWRRRFRRHDKQPSTLQVMMCTLVKKIRYKKSKHIVRQKKHNVVVLHVPKQFSNTSTLDTLSIARNSMKSVARIEKPLIIKDMSNEDVTIRSVSKPLSKICGPGEVLVKRD</sequence>
<proteinExistence type="predicted"/>
<name>A0A921ZXF8_MANSE</name>
<accession>A0A921ZXF8</accession>
<keyword evidence="2" id="KW-1185">Reference proteome</keyword>